<sequence>MFHPESTLCQGTKLQQRQLSWLTPAIWPLQLVLSYRLPPAEPASTPCHQDAASCQRRPALTALSVSLPSLFIAVSRQHPLRLNGGVKSSFSPSRGKLLHHLYICSIGKIRSKSTTATTSYIPAEMVSTAPRTSG</sequence>
<evidence type="ECO:0000313" key="2">
    <source>
        <dbReference type="Proteomes" id="UP000800094"/>
    </source>
</evidence>
<proteinExistence type="predicted"/>
<reference evidence="1" key="1">
    <citation type="journal article" date="2020" name="Stud. Mycol.">
        <title>101 Dothideomycetes genomes: a test case for predicting lifestyles and emergence of pathogens.</title>
        <authorList>
            <person name="Haridas S."/>
            <person name="Albert R."/>
            <person name="Binder M."/>
            <person name="Bloem J."/>
            <person name="Labutti K."/>
            <person name="Salamov A."/>
            <person name="Andreopoulos B."/>
            <person name="Baker S."/>
            <person name="Barry K."/>
            <person name="Bills G."/>
            <person name="Bluhm B."/>
            <person name="Cannon C."/>
            <person name="Castanera R."/>
            <person name="Culley D."/>
            <person name="Daum C."/>
            <person name="Ezra D."/>
            <person name="Gonzalez J."/>
            <person name="Henrissat B."/>
            <person name="Kuo A."/>
            <person name="Liang C."/>
            <person name="Lipzen A."/>
            <person name="Lutzoni F."/>
            <person name="Magnuson J."/>
            <person name="Mondo S."/>
            <person name="Nolan M."/>
            <person name="Ohm R."/>
            <person name="Pangilinan J."/>
            <person name="Park H.-J."/>
            <person name="Ramirez L."/>
            <person name="Alfaro M."/>
            <person name="Sun H."/>
            <person name="Tritt A."/>
            <person name="Yoshinaga Y."/>
            <person name="Zwiers L.-H."/>
            <person name="Turgeon B."/>
            <person name="Goodwin S."/>
            <person name="Spatafora J."/>
            <person name="Crous P."/>
            <person name="Grigoriev I."/>
        </authorList>
    </citation>
    <scope>NUCLEOTIDE SEQUENCE</scope>
    <source>
        <strain evidence="1">CBS 122368</strain>
    </source>
</reference>
<protein>
    <submittedName>
        <fullName evidence="1">Uncharacterized protein</fullName>
    </submittedName>
</protein>
<dbReference type="Proteomes" id="UP000800094">
    <property type="component" value="Unassembled WGS sequence"/>
</dbReference>
<evidence type="ECO:0000313" key="1">
    <source>
        <dbReference type="EMBL" id="KAF2250729.1"/>
    </source>
</evidence>
<organism evidence="1 2">
    <name type="scientific">Trematosphaeria pertusa</name>
    <dbReference type="NCBI Taxonomy" id="390896"/>
    <lineage>
        <taxon>Eukaryota</taxon>
        <taxon>Fungi</taxon>
        <taxon>Dikarya</taxon>
        <taxon>Ascomycota</taxon>
        <taxon>Pezizomycotina</taxon>
        <taxon>Dothideomycetes</taxon>
        <taxon>Pleosporomycetidae</taxon>
        <taxon>Pleosporales</taxon>
        <taxon>Massarineae</taxon>
        <taxon>Trematosphaeriaceae</taxon>
        <taxon>Trematosphaeria</taxon>
    </lineage>
</organism>
<name>A0A6A6IKJ9_9PLEO</name>
<keyword evidence="2" id="KW-1185">Reference proteome</keyword>
<gene>
    <name evidence="1" type="ORF">BU26DRAFT_269128</name>
</gene>
<dbReference type="RefSeq" id="XP_033685733.1">
    <property type="nucleotide sequence ID" value="XM_033821360.1"/>
</dbReference>
<dbReference type="GeneID" id="54574690"/>
<dbReference type="AlphaFoldDB" id="A0A6A6IKJ9"/>
<dbReference type="EMBL" id="ML987193">
    <property type="protein sequence ID" value="KAF2250729.1"/>
    <property type="molecule type" value="Genomic_DNA"/>
</dbReference>
<accession>A0A6A6IKJ9</accession>